<dbReference type="OrthoDB" id="2732133at2"/>
<dbReference type="EMBL" id="RQSM01000003">
    <property type="protein sequence ID" value="RVU91059.1"/>
    <property type="molecule type" value="Genomic_DNA"/>
</dbReference>
<gene>
    <name evidence="1" type="ORF">EH230_09205</name>
</gene>
<dbReference type="Proteomes" id="UP000288951">
    <property type="component" value="Unassembled WGS sequence"/>
</dbReference>
<dbReference type="AlphaFoldDB" id="A0A437UBT1"/>
<evidence type="ECO:0000313" key="2">
    <source>
        <dbReference type="Proteomes" id="UP000288951"/>
    </source>
</evidence>
<organism evidence="1 2">
    <name type="scientific">Flavobacterium columnare</name>
    <dbReference type="NCBI Taxonomy" id="996"/>
    <lineage>
        <taxon>Bacteria</taxon>
        <taxon>Pseudomonadati</taxon>
        <taxon>Bacteroidota</taxon>
        <taxon>Flavobacteriia</taxon>
        <taxon>Flavobacteriales</taxon>
        <taxon>Flavobacteriaceae</taxon>
        <taxon>Flavobacterium</taxon>
    </lineage>
</organism>
<reference evidence="1" key="1">
    <citation type="submission" date="2018-12" db="EMBL/GenBank/DDBJ databases">
        <title>Draft genome sequence of Flaovobacterium columnare ARS1 isolated from channel catfish in Alabama.</title>
        <authorList>
            <person name="Cai W."/>
            <person name="Arias C."/>
        </authorList>
    </citation>
    <scope>NUCLEOTIDE SEQUENCE [LARGE SCALE GENOMIC DNA]</scope>
    <source>
        <strain evidence="1">ARS1</strain>
    </source>
</reference>
<sequence>MIEKKLDVSSYGIYLLSIDRLTIFLKENKIRSKKVLEFFQKNHELYLKSLEQGVWLPILPIDSTEYIIKFGNNENFNSNWEKVFNINEFNLEISDDNSFWVGSIGNLLTFEVKDYLDNSKEYNSYSTLDGEILYDSFKFNIENGKYLVDIVGYKRKSPLEYPEANYGYSFEFKKVEQFVGYKDPREDDKYVFNLSAY</sequence>
<keyword evidence="2" id="KW-1185">Reference proteome</keyword>
<protein>
    <submittedName>
        <fullName evidence="1">Uncharacterized protein</fullName>
    </submittedName>
</protein>
<accession>A0A437UBT1</accession>
<evidence type="ECO:0000313" key="1">
    <source>
        <dbReference type="EMBL" id="RVU91059.1"/>
    </source>
</evidence>
<dbReference type="RefSeq" id="WP_127823436.1">
    <property type="nucleotide sequence ID" value="NZ_RQSM01000003.1"/>
</dbReference>
<comment type="caution">
    <text evidence="1">The sequence shown here is derived from an EMBL/GenBank/DDBJ whole genome shotgun (WGS) entry which is preliminary data.</text>
</comment>
<proteinExistence type="predicted"/>
<name>A0A437UBT1_9FLAO</name>